<dbReference type="InterPro" id="IPR045071">
    <property type="entry name" value="BBP-like"/>
</dbReference>
<evidence type="ECO:0000313" key="1">
    <source>
        <dbReference type="EMBL" id="KMZ68218.1"/>
    </source>
</evidence>
<sequence>MGIVFLYPQKRKRIQTIMADTMTDIPVDTYPTNFQQSLISPVQFCRMSFGSKRELIKTCQSFHRKTNLEEGYEHLCDPLHILVEAELPSNTVDTRLRQAQEIIDWEISVHLLSDFDDGFPFSFLRLDFIVISYSNFIVISLFRFHYSDFIVI</sequence>
<accession>A0A0K9PGN1</accession>
<reference evidence="2" key="1">
    <citation type="journal article" date="2016" name="Nature">
        <title>The genome of the seagrass Zostera marina reveals angiosperm adaptation to the sea.</title>
        <authorList>
            <person name="Olsen J.L."/>
            <person name="Rouze P."/>
            <person name="Verhelst B."/>
            <person name="Lin Y.-C."/>
            <person name="Bayer T."/>
            <person name="Collen J."/>
            <person name="Dattolo E."/>
            <person name="De Paoli E."/>
            <person name="Dittami S."/>
            <person name="Maumus F."/>
            <person name="Michel G."/>
            <person name="Kersting A."/>
            <person name="Lauritano C."/>
            <person name="Lohaus R."/>
            <person name="Toepel M."/>
            <person name="Tonon T."/>
            <person name="Vanneste K."/>
            <person name="Amirebrahimi M."/>
            <person name="Brakel J."/>
            <person name="Bostroem C."/>
            <person name="Chovatia M."/>
            <person name="Grimwood J."/>
            <person name="Jenkins J.W."/>
            <person name="Jueterbock A."/>
            <person name="Mraz A."/>
            <person name="Stam W.T."/>
            <person name="Tice H."/>
            <person name="Bornberg-Bauer E."/>
            <person name="Green P.J."/>
            <person name="Pearson G.A."/>
            <person name="Procaccini G."/>
            <person name="Duarte C.M."/>
            <person name="Schmutz J."/>
            <person name="Reusch T.B.H."/>
            <person name="Van de Peer Y."/>
        </authorList>
    </citation>
    <scope>NUCLEOTIDE SEQUENCE [LARGE SCALE GENOMIC DNA]</scope>
    <source>
        <strain evidence="2">cv. Finnish</strain>
    </source>
</reference>
<dbReference type="GO" id="GO:0003729">
    <property type="term" value="F:mRNA binding"/>
    <property type="evidence" value="ECO:0000318"/>
    <property type="project" value="GO_Central"/>
</dbReference>
<dbReference type="PANTHER" id="PTHR11208:SF42">
    <property type="entry name" value="QUAKING RELATED 54B, ISOFORM E"/>
    <property type="match status" value="1"/>
</dbReference>
<protein>
    <submittedName>
        <fullName evidence="1">Uncharacterized protein</fullName>
    </submittedName>
</protein>
<dbReference type="Proteomes" id="UP000036987">
    <property type="component" value="Unassembled WGS sequence"/>
</dbReference>
<dbReference type="InterPro" id="IPR036612">
    <property type="entry name" value="KH_dom_type_1_sf"/>
</dbReference>
<evidence type="ECO:0000313" key="2">
    <source>
        <dbReference type="Proteomes" id="UP000036987"/>
    </source>
</evidence>
<gene>
    <name evidence="1" type="ORF">ZOSMA_246G00090</name>
</gene>
<dbReference type="GO" id="GO:0048024">
    <property type="term" value="P:regulation of mRNA splicing, via spliceosome"/>
    <property type="evidence" value="ECO:0000318"/>
    <property type="project" value="GO_Central"/>
</dbReference>
<name>A0A0K9PGN1_ZOSMR</name>
<comment type="caution">
    <text evidence="1">The sequence shown here is derived from an EMBL/GenBank/DDBJ whole genome shotgun (WGS) entry which is preliminary data.</text>
</comment>
<dbReference type="EMBL" id="LFYR01000857">
    <property type="protein sequence ID" value="KMZ68218.1"/>
    <property type="molecule type" value="Genomic_DNA"/>
</dbReference>
<organism evidence="1 2">
    <name type="scientific">Zostera marina</name>
    <name type="common">Eelgrass</name>
    <dbReference type="NCBI Taxonomy" id="29655"/>
    <lineage>
        <taxon>Eukaryota</taxon>
        <taxon>Viridiplantae</taxon>
        <taxon>Streptophyta</taxon>
        <taxon>Embryophyta</taxon>
        <taxon>Tracheophyta</taxon>
        <taxon>Spermatophyta</taxon>
        <taxon>Magnoliopsida</taxon>
        <taxon>Liliopsida</taxon>
        <taxon>Zosteraceae</taxon>
        <taxon>Zostera</taxon>
    </lineage>
</organism>
<dbReference type="STRING" id="29655.A0A0K9PGN1"/>
<dbReference type="GO" id="GO:0005634">
    <property type="term" value="C:nucleus"/>
    <property type="evidence" value="ECO:0000318"/>
    <property type="project" value="GO_Central"/>
</dbReference>
<keyword evidence="2" id="KW-1185">Reference proteome</keyword>
<dbReference type="Gene3D" id="3.30.1370.10">
    <property type="entry name" value="K Homology domain, type 1"/>
    <property type="match status" value="1"/>
</dbReference>
<dbReference type="AlphaFoldDB" id="A0A0K9PGN1"/>
<proteinExistence type="predicted"/>
<dbReference type="OrthoDB" id="6777263at2759"/>
<dbReference type="PANTHER" id="PTHR11208">
    <property type="entry name" value="RNA-BINDING PROTEIN RELATED"/>
    <property type="match status" value="1"/>
</dbReference>